<feature type="transmembrane region" description="Helical" evidence="9">
    <location>
        <begin position="49"/>
        <end position="70"/>
    </location>
</feature>
<dbReference type="PANTHER" id="PTHR24235:SF2">
    <property type="entry name" value="G-PROTEIN COUPLED RECEPTORS FAMILY 1 PROFILE DOMAIN-CONTAINING PROTEIN"/>
    <property type="match status" value="1"/>
</dbReference>
<feature type="region of interest" description="Disordered" evidence="8">
    <location>
        <begin position="420"/>
        <end position="443"/>
    </location>
</feature>
<dbReference type="Pfam" id="PF00001">
    <property type="entry name" value="7tm_1"/>
    <property type="match status" value="1"/>
</dbReference>
<dbReference type="CDD" id="cd15203">
    <property type="entry name" value="7tmA_NPYR-like"/>
    <property type="match status" value="1"/>
</dbReference>
<dbReference type="GO" id="GO:0043005">
    <property type="term" value="C:neuron projection"/>
    <property type="evidence" value="ECO:0007669"/>
    <property type="project" value="TreeGrafter"/>
</dbReference>
<dbReference type="PROSITE" id="PS50262">
    <property type="entry name" value="G_PROTEIN_RECEP_F1_2"/>
    <property type="match status" value="1"/>
</dbReference>
<feature type="transmembrane region" description="Helical" evidence="9">
    <location>
        <begin position="159"/>
        <end position="179"/>
    </location>
</feature>
<accession>A0AAN5DBV6</accession>
<dbReference type="GO" id="GO:0042923">
    <property type="term" value="F:neuropeptide binding"/>
    <property type="evidence" value="ECO:0007669"/>
    <property type="project" value="TreeGrafter"/>
</dbReference>
<keyword evidence="6" id="KW-0675">Receptor</keyword>
<evidence type="ECO:0000259" key="10">
    <source>
        <dbReference type="PROSITE" id="PS50262"/>
    </source>
</evidence>
<feature type="transmembrane region" description="Helical" evidence="9">
    <location>
        <begin position="215"/>
        <end position="237"/>
    </location>
</feature>
<evidence type="ECO:0000313" key="12">
    <source>
        <dbReference type="Proteomes" id="UP001328107"/>
    </source>
</evidence>
<dbReference type="Proteomes" id="UP001328107">
    <property type="component" value="Unassembled WGS sequence"/>
</dbReference>
<feature type="transmembrane region" description="Helical" evidence="9">
    <location>
        <begin position="312"/>
        <end position="336"/>
    </location>
</feature>
<feature type="transmembrane region" description="Helical" evidence="9">
    <location>
        <begin position="112"/>
        <end position="138"/>
    </location>
</feature>
<sequence length="443" mass="50371">IIDIRCVLSMSESLIVYSANECIPVAEAIKAQGIDDVTTKVFLKTFFTLVYSFIFFVGLIANLGVLIAVLQNRRLRSARNIFLLNLILTDLLLVLTAVPVTPWYALTKNWQFGTILCHLMPLSNSCSVFVTSWSLTAIAIDKFLHIIDPTLAPVSKRQALATTILIWVLSTLINVPYLMSYELVDGSYYVGNATKPFCGHFCDETNWQSENSRRMYGTMVMLLQFVIPMAIISYCYFRILNKVSKDSIVDNVQFAHSLSQKQRMDAMSRKKRVNYILIGMVMTFIGCWLPLTCVNLLKDFKAEPSFITQQPFFWPLIAHCCAMSLVIWNPLLFFWLTRKQKRMMGLSKIINTSEIVEEFIAGFWQYQVVASFTSRLSSLRRPSTRRPSSVVINNNTAKIRQRTSTIDSDNSTTATRPLVLPQPLLQSPTGHQLAPPDYNEHNL</sequence>
<organism evidence="11 12">
    <name type="scientific">Pristionchus mayeri</name>
    <dbReference type="NCBI Taxonomy" id="1317129"/>
    <lineage>
        <taxon>Eukaryota</taxon>
        <taxon>Metazoa</taxon>
        <taxon>Ecdysozoa</taxon>
        <taxon>Nematoda</taxon>
        <taxon>Chromadorea</taxon>
        <taxon>Rhabditida</taxon>
        <taxon>Rhabditina</taxon>
        <taxon>Diplogasteromorpha</taxon>
        <taxon>Diplogasteroidea</taxon>
        <taxon>Neodiplogasteridae</taxon>
        <taxon>Pristionchus</taxon>
    </lineage>
</organism>
<keyword evidence="5 9" id="KW-0472">Membrane</keyword>
<evidence type="ECO:0000256" key="5">
    <source>
        <dbReference type="ARBA" id="ARBA00023136"/>
    </source>
</evidence>
<proteinExistence type="predicted"/>
<evidence type="ECO:0000256" key="4">
    <source>
        <dbReference type="ARBA" id="ARBA00023040"/>
    </source>
</evidence>
<evidence type="ECO:0000256" key="8">
    <source>
        <dbReference type="SAM" id="MobiDB-lite"/>
    </source>
</evidence>
<dbReference type="SUPFAM" id="SSF81321">
    <property type="entry name" value="Family A G protein-coupled receptor-like"/>
    <property type="match status" value="1"/>
</dbReference>
<dbReference type="PANTHER" id="PTHR24235">
    <property type="entry name" value="NEUROPEPTIDE Y RECEPTOR"/>
    <property type="match status" value="1"/>
</dbReference>
<evidence type="ECO:0000256" key="9">
    <source>
        <dbReference type="SAM" id="Phobius"/>
    </source>
</evidence>
<keyword evidence="4" id="KW-0297">G-protein coupled receptor</keyword>
<evidence type="ECO:0000313" key="11">
    <source>
        <dbReference type="EMBL" id="GMR59765.1"/>
    </source>
</evidence>
<evidence type="ECO:0000256" key="7">
    <source>
        <dbReference type="ARBA" id="ARBA00023224"/>
    </source>
</evidence>
<dbReference type="InterPro" id="IPR017452">
    <property type="entry name" value="GPCR_Rhodpsn_7TM"/>
</dbReference>
<dbReference type="GO" id="GO:0008188">
    <property type="term" value="F:neuropeptide receptor activity"/>
    <property type="evidence" value="ECO:0007669"/>
    <property type="project" value="TreeGrafter"/>
</dbReference>
<keyword evidence="2 9" id="KW-0812">Transmembrane</keyword>
<dbReference type="AlphaFoldDB" id="A0AAN5DBV6"/>
<dbReference type="GO" id="GO:0005886">
    <property type="term" value="C:plasma membrane"/>
    <property type="evidence" value="ECO:0007669"/>
    <property type="project" value="TreeGrafter"/>
</dbReference>
<feature type="domain" description="G-protein coupled receptors family 1 profile" evidence="10">
    <location>
        <begin position="61"/>
        <end position="333"/>
    </location>
</feature>
<feature type="non-terminal residue" evidence="11">
    <location>
        <position position="1"/>
    </location>
</feature>
<evidence type="ECO:0000256" key="3">
    <source>
        <dbReference type="ARBA" id="ARBA00022989"/>
    </source>
</evidence>
<dbReference type="EMBL" id="BTRK01000006">
    <property type="protein sequence ID" value="GMR59765.1"/>
    <property type="molecule type" value="Genomic_DNA"/>
</dbReference>
<name>A0AAN5DBV6_9BILA</name>
<reference evidence="12" key="1">
    <citation type="submission" date="2022-10" db="EMBL/GenBank/DDBJ databases">
        <title>Genome assembly of Pristionchus species.</title>
        <authorList>
            <person name="Yoshida K."/>
            <person name="Sommer R.J."/>
        </authorList>
    </citation>
    <scope>NUCLEOTIDE SEQUENCE [LARGE SCALE GENOMIC DNA]</scope>
    <source>
        <strain evidence="12">RS5460</strain>
    </source>
</reference>
<dbReference type="PRINTS" id="PR00237">
    <property type="entry name" value="GPCRRHODOPSN"/>
</dbReference>
<keyword evidence="7" id="KW-0807">Transducer</keyword>
<evidence type="ECO:0000256" key="2">
    <source>
        <dbReference type="ARBA" id="ARBA00022692"/>
    </source>
</evidence>
<keyword evidence="12" id="KW-1185">Reference proteome</keyword>
<dbReference type="InterPro" id="IPR000276">
    <property type="entry name" value="GPCR_Rhodpsn"/>
</dbReference>
<comment type="subcellular location">
    <subcellularLocation>
        <location evidence="1">Membrane</location>
        <topology evidence="1">Multi-pass membrane protein</topology>
    </subcellularLocation>
</comment>
<dbReference type="Gene3D" id="1.20.1070.10">
    <property type="entry name" value="Rhodopsin 7-helix transmembrane proteins"/>
    <property type="match status" value="1"/>
</dbReference>
<gene>
    <name evidence="11" type="ORF">PMAYCL1PPCAC_29960</name>
</gene>
<feature type="transmembrane region" description="Helical" evidence="9">
    <location>
        <begin position="82"/>
        <end position="106"/>
    </location>
</feature>
<feature type="transmembrane region" description="Helical" evidence="9">
    <location>
        <begin position="273"/>
        <end position="292"/>
    </location>
</feature>
<keyword evidence="3 9" id="KW-1133">Transmembrane helix</keyword>
<comment type="caution">
    <text evidence="11">The sequence shown here is derived from an EMBL/GenBank/DDBJ whole genome shotgun (WGS) entry which is preliminary data.</text>
</comment>
<evidence type="ECO:0000256" key="6">
    <source>
        <dbReference type="ARBA" id="ARBA00023170"/>
    </source>
</evidence>
<protein>
    <recommendedName>
        <fullName evidence="10">G-protein coupled receptors family 1 profile domain-containing protein</fullName>
    </recommendedName>
</protein>
<evidence type="ECO:0000256" key="1">
    <source>
        <dbReference type="ARBA" id="ARBA00004141"/>
    </source>
</evidence>